<sequence>MHDVAWELIEDSMVANVPKVFFVSLVRVDFVEIDKKPRLHQFIDLEYLFMPCKTSTSTGHSRVAIQKAPVYSLPERIATLV</sequence>
<dbReference type="EMBL" id="CP069104">
    <property type="protein sequence ID" value="QSS53528.1"/>
    <property type="molecule type" value="Genomic_DNA"/>
</dbReference>
<proteinExistence type="predicted"/>
<name>A0A8A1LGL9_AJEC8</name>
<protein>
    <submittedName>
        <fullName evidence="1">Uncharacterized protein</fullName>
    </submittedName>
</protein>
<dbReference type="VEuPathDB" id="FungiDB:I7I53_00814"/>
<organism evidence="1 2">
    <name type="scientific">Ajellomyces capsulatus (strain H88)</name>
    <name type="common">Darling's disease fungus</name>
    <name type="synonym">Histoplasma capsulatum</name>
    <dbReference type="NCBI Taxonomy" id="544711"/>
    <lineage>
        <taxon>Eukaryota</taxon>
        <taxon>Fungi</taxon>
        <taxon>Dikarya</taxon>
        <taxon>Ascomycota</taxon>
        <taxon>Pezizomycotina</taxon>
        <taxon>Eurotiomycetes</taxon>
        <taxon>Eurotiomycetidae</taxon>
        <taxon>Onygenales</taxon>
        <taxon>Ajellomycetaceae</taxon>
        <taxon>Histoplasma</taxon>
    </lineage>
</organism>
<accession>A0A8A1LGL9</accession>
<dbReference type="Proteomes" id="UP000663419">
    <property type="component" value="Chromosome 3"/>
</dbReference>
<gene>
    <name evidence="1" type="ORF">I7I53_00814</name>
</gene>
<dbReference type="AlphaFoldDB" id="A0A8A1LGL9"/>
<evidence type="ECO:0000313" key="1">
    <source>
        <dbReference type="EMBL" id="QSS53528.1"/>
    </source>
</evidence>
<evidence type="ECO:0000313" key="2">
    <source>
        <dbReference type="Proteomes" id="UP000663419"/>
    </source>
</evidence>
<reference evidence="1" key="1">
    <citation type="submission" date="2021-01" db="EMBL/GenBank/DDBJ databases">
        <title>Chromosome-level genome assembly of a human fungal pathogen reveals clustering of transcriptionally co-regulated genes.</title>
        <authorList>
            <person name="Voorhies M."/>
            <person name="Cohen S."/>
            <person name="Shea T.P."/>
            <person name="Petrus S."/>
            <person name="Munoz J.F."/>
            <person name="Poplawski S."/>
            <person name="Goldman W.E."/>
            <person name="Michael T."/>
            <person name="Cuomo C.A."/>
            <person name="Sil A."/>
            <person name="Beyhan S."/>
        </authorList>
    </citation>
    <scope>NUCLEOTIDE SEQUENCE</scope>
    <source>
        <strain evidence="1">H88</strain>
    </source>
</reference>